<dbReference type="InterPro" id="IPR017853">
    <property type="entry name" value="GH"/>
</dbReference>
<dbReference type="OrthoDB" id="9781691at2"/>
<reference evidence="4" key="1">
    <citation type="submission" date="2016-03" db="EMBL/GenBank/DDBJ databases">
        <title>Sphingomonas melonis TY, whole genome shotgun sequencing.</title>
        <authorList>
            <person name="Wang H."/>
            <person name="Zhu P."/>
        </authorList>
    </citation>
    <scope>NUCLEOTIDE SEQUENCE [LARGE SCALE GENOMIC DNA]</scope>
    <source>
        <strain evidence="4">TY</strain>
    </source>
</reference>
<organism evidence="4 5">
    <name type="scientific">Sphingomonas melonis TY</name>
    <dbReference type="NCBI Taxonomy" id="621456"/>
    <lineage>
        <taxon>Bacteria</taxon>
        <taxon>Pseudomonadati</taxon>
        <taxon>Pseudomonadota</taxon>
        <taxon>Alphaproteobacteria</taxon>
        <taxon>Sphingomonadales</taxon>
        <taxon>Sphingomonadaceae</taxon>
        <taxon>Sphingomonas</taxon>
    </lineage>
</organism>
<comment type="caution">
    <text evidence="4">The sequence shown here is derived from an EMBL/GenBank/DDBJ whole genome shotgun (WGS) entry which is preliminary data.</text>
</comment>
<dbReference type="Gene3D" id="2.60.40.10">
    <property type="entry name" value="Immunoglobulins"/>
    <property type="match status" value="1"/>
</dbReference>
<dbReference type="InterPro" id="IPR026891">
    <property type="entry name" value="Fn3-like"/>
</dbReference>
<dbReference type="EMBL" id="LQCK02000023">
    <property type="protein sequence ID" value="KZB94644.1"/>
    <property type="molecule type" value="Genomic_DNA"/>
</dbReference>
<dbReference type="STRING" id="621456.BJP26_16825"/>
<dbReference type="PRINTS" id="PR00133">
    <property type="entry name" value="GLHYDRLASE3"/>
</dbReference>
<dbReference type="Gene3D" id="3.40.50.1700">
    <property type="entry name" value="Glycoside hydrolase family 3 C-terminal domain"/>
    <property type="match status" value="2"/>
</dbReference>
<dbReference type="InterPro" id="IPR044993">
    <property type="entry name" value="BXL"/>
</dbReference>
<dbReference type="GO" id="GO:0009044">
    <property type="term" value="F:xylan 1,4-beta-xylosidase activity"/>
    <property type="evidence" value="ECO:0007669"/>
    <property type="project" value="InterPro"/>
</dbReference>
<comment type="similarity">
    <text evidence="1">Belongs to the glycosyl hydrolase 3 family.</text>
</comment>
<dbReference type="GO" id="GO:0045493">
    <property type="term" value="P:xylan catabolic process"/>
    <property type="evidence" value="ECO:0007669"/>
    <property type="project" value="InterPro"/>
</dbReference>
<sequence>MIPALLLLAQAADPISAAIATMTPEQKAAQLQSTAPADPAIGLPAYDWWNEGLHGLARDGQATVFPQAIGLAATWDTDLLGKVGTVVSTEARAKFNAQPVTANRRIYQGLTIWSPNINIFRDPRWGRGQETYGEDPYLTGTLGVAFVQGLQGPDPAHPRVVATPKHFAVHSGPEAGRDSFDVDPSPRDLEATYFPAFRRTITEGRAMSLMCAYNSIHGVPACASSPLMNERLRRDWGFTGFTVSDCDAVGNISSYHHYRLDTAGGAAAAVRGGTDVNCGSAYAALPQALKQGLITQAEVDTALTRAFRARQALGIAFGGTSPYSRIRPDQVGTPAHQAIALEAARKSIVLLQNNADRLPLKAGAKIAVIGADADDLGVLQGNYHGTAIRPVTPLDGIRARFGAANVRYAQGSALADGAAVVVPETALRSGGKPGLRADYSGPASVTRQDRRIDLDFNRAPAAPGLPIGPFKANWTGEFVPPGPGQYRLIIDQSQCWKDCTTHDSARVTLGGKVLHDGPLPKGRVEMTVDSDGTPQPIAITLDHVSDDESFRLLWMPPAQPLLDQAVAAVRDADVAIVVAGLSPDLEGEALSVSVPGFVGGDRTDIALPLPQQRLLAALKATGKPIVLVLSSGSAVSVDPTSADAILANWYPGEAGGTALADVLSGVTNPGGRLPVTFYRATTDLPAFIDYAMKERTYRYFTGTPLWGFGHGLSYTRFGYAAPRGAASVAAGQPLTVQTTVTNTGARDGDEVVQAYLVPPTPTRPLGSTEAALQRQLVGYRRINLKRGKGMAVAFTLTPRDMSIVDHDGRRHVAPGAYRLYVGGGQPGDGAGQWFDFAVTGTDTDLPK</sequence>
<dbReference type="Pfam" id="PF00933">
    <property type="entry name" value="Glyco_hydro_3"/>
    <property type="match status" value="1"/>
</dbReference>
<dbReference type="SUPFAM" id="SSF56988">
    <property type="entry name" value="Anthrax protective antigen"/>
    <property type="match status" value="1"/>
</dbReference>
<evidence type="ECO:0000256" key="1">
    <source>
        <dbReference type="ARBA" id="ARBA00005336"/>
    </source>
</evidence>
<dbReference type="PANTHER" id="PTHR42721">
    <property type="entry name" value="SUGAR HYDROLASE-RELATED"/>
    <property type="match status" value="1"/>
</dbReference>
<dbReference type="PROSITE" id="PS51820">
    <property type="entry name" value="PA14"/>
    <property type="match status" value="1"/>
</dbReference>
<dbReference type="InterPro" id="IPR001764">
    <property type="entry name" value="Glyco_hydro_3_N"/>
</dbReference>
<keyword evidence="2" id="KW-0732">Signal</keyword>
<dbReference type="SUPFAM" id="SSF52279">
    <property type="entry name" value="Beta-D-glucan exohydrolase, C-terminal domain"/>
    <property type="match status" value="1"/>
</dbReference>
<dbReference type="Pfam" id="PF01915">
    <property type="entry name" value="Glyco_hydro_3_C"/>
    <property type="match status" value="1"/>
</dbReference>
<dbReference type="PANTHER" id="PTHR42721:SF3">
    <property type="entry name" value="BETA-D-XYLOSIDASE 5-RELATED"/>
    <property type="match status" value="1"/>
</dbReference>
<keyword evidence="3" id="KW-0378">Hydrolase</keyword>
<dbReference type="InterPro" id="IPR036962">
    <property type="entry name" value="Glyco_hydro_3_N_sf"/>
</dbReference>
<dbReference type="Gene3D" id="3.20.20.300">
    <property type="entry name" value="Glycoside hydrolase, family 3, N-terminal domain"/>
    <property type="match status" value="1"/>
</dbReference>
<accession>A0A175Y1L3</accession>
<proteinExistence type="inferred from homology"/>
<dbReference type="KEGG" id="smy:BJP26_16825"/>
<dbReference type="InterPro" id="IPR002772">
    <property type="entry name" value="Glyco_hydro_3_C"/>
</dbReference>
<dbReference type="InterPro" id="IPR013783">
    <property type="entry name" value="Ig-like_fold"/>
</dbReference>
<dbReference type="GeneID" id="93799493"/>
<dbReference type="GO" id="GO:0031222">
    <property type="term" value="P:arabinan catabolic process"/>
    <property type="evidence" value="ECO:0007669"/>
    <property type="project" value="TreeGrafter"/>
</dbReference>
<dbReference type="GO" id="GO:0046556">
    <property type="term" value="F:alpha-L-arabinofuranosidase activity"/>
    <property type="evidence" value="ECO:0007669"/>
    <property type="project" value="TreeGrafter"/>
</dbReference>
<evidence type="ECO:0000256" key="3">
    <source>
        <dbReference type="ARBA" id="ARBA00022801"/>
    </source>
</evidence>
<gene>
    <name evidence="4" type="ORF">AVM11_05620</name>
</gene>
<evidence type="ECO:0000313" key="5">
    <source>
        <dbReference type="Proteomes" id="UP000078460"/>
    </source>
</evidence>
<dbReference type="AlphaFoldDB" id="A0A175Y1L3"/>
<dbReference type="InterPro" id="IPR036881">
    <property type="entry name" value="Glyco_hydro_3_C_sf"/>
</dbReference>
<name>A0A175Y1L3_9SPHN</name>
<protein>
    <submittedName>
        <fullName evidence="4">Beta-glucosidase</fullName>
    </submittedName>
</protein>
<evidence type="ECO:0000313" key="4">
    <source>
        <dbReference type="EMBL" id="KZB94644.1"/>
    </source>
</evidence>
<evidence type="ECO:0000256" key="2">
    <source>
        <dbReference type="ARBA" id="ARBA00022729"/>
    </source>
</evidence>
<dbReference type="Pfam" id="PF14310">
    <property type="entry name" value="Fn3-like"/>
    <property type="match status" value="1"/>
</dbReference>
<dbReference type="RefSeq" id="WP_017978099.1">
    <property type="nucleotide sequence ID" value="NZ_CP017578.1"/>
</dbReference>
<dbReference type="InterPro" id="IPR037524">
    <property type="entry name" value="PA14/GLEYA"/>
</dbReference>
<dbReference type="SUPFAM" id="SSF51445">
    <property type="entry name" value="(Trans)glycosidases"/>
    <property type="match status" value="1"/>
</dbReference>
<keyword evidence="5" id="KW-1185">Reference proteome</keyword>
<dbReference type="SMART" id="SM01217">
    <property type="entry name" value="Fn3_like"/>
    <property type="match status" value="1"/>
</dbReference>
<dbReference type="Proteomes" id="UP000078460">
    <property type="component" value="Unassembled WGS sequence"/>
</dbReference>